<accession>A0A1F7RH26</accession>
<dbReference type="AlphaFoldDB" id="A0A1F7RH26"/>
<name>A0A1F7RH26_9BACT</name>
<sequence>MKLVLDCYRGTGIQGFLCRQESSFLVNSSQLLPACRQAGRDGVWIPRIKYGAGSAGVYPCGQE</sequence>
<comment type="caution">
    <text evidence="1">The sequence shown here is derived from an EMBL/GenBank/DDBJ whole genome shotgun (WGS) entry which is preliminary data.</text>
</comment>
<proteinExistence type="predicted"/>
<gene>
    <name evidence="1" type="ORF">A2042_07540</name>
</gene>
<organism evidence="1 2">
    <name type="scientific">Candidatus Schekmanbacteria bacterium GWA2_38_11</name>
    <dbReference type="NCBI Taxonomy" id="1817876"/>
    <lineage>
        <taxon>Bacteria</taxon>
        <taxon>Candidatus Schekmaniibacteriota</taxon>
    </lineage>
</organism>
<evidence type="ECO:0000313" key="2">
    <source>
        <dbReference type="Proteomes" id="UP000178526"/>
    </source>
</evidence>
<reference evidence="1 2" key="1">
    <citation type="journal article" date="2016" name="Nat. Commun.">
        <title>Thousands of microbial genomes shed light on interconnected biogeochemical processes in an aquifer system.</title>
        <authorList>
            <person name="Anantharaman K."/>
            <person name="Brown C.T."/>
            <person name="Hug L.A."/>
            <person name="Sharon I."/>
            <person name="Castelle C.J."/>
            <person name="Probst A.J."/>
            <person name="Thomas B.C."/>
            <person name="Singh A."/>
            <person name="Wilkins M.J."/>
            <person name="Karaoz U."/>
            <person name="Brodie E.L."/>
            <person name="Williams K.H."/>
            <person name="Hubbard S.S."/>
            <person name="Banfield J.F."/>
        </authorList>
    </citation>
    <scope>NUCLEOTIDE SEQUENCE [LARGE SCALE GENOMIC DNA]</scope>
</reference>
<evidence type="ECO:0000313" key="1">
    <source>
        <dbReference type="EMBL" id="OGL40849.1"/>
    </source>
</evidence>
<protein>
    <submittedName>
        <fullName evidence="1">Uncharacterized protein</fullName>
    </submittedName>
</protein>
<dbReference type="Proteomes" id="UP000178526">
    <property type="component" value="Unassembled WGS sequence"/>
</dbReference>
<dbReference type="EMBL" id="MGDB01000086">
    <property type="protein sequence ID" value="OGL40849.1"/>
    <property type="molecule type" value="Genomic_DNA"/>
</dbReference>